<dbReference type="Gene3D" id="2.40.10.350">
    <property type="entry name" value="Rod shape-determining protein MreC, domain 2"/>
    <property type="match status" value="1"/>
</dbReference>
<evidence type="ECO:0000313" key="9">
    <source>
        <dbReference type="Proteomes" id="UP000697710"/>
    </source>
</evidence>
<protein>
    <recommendedName>
        <fullName evidence="2">Cell shape-determining protein MreC</fullName>
    </recommendedName>
    <alternativeName>
        <fullName evidence="4">Cell shape protein MreC</fullName>
    </alternativeName>
</protein>
<comment type="caution">
    <text evidence="8">The sequence shown here is derived from an EMBL/GenBank/DDBJ whole genome shotgun (WGS) entry which is preliminary data.</text>
</comment>
<feature type="region of interest" description="Disordered" evidence="6">
    <location>
        <begin position="271"/>
        <end position="312"/>
    </location>
</feature>
<name>A0A956RS55_UNCEI</name>
<evidence type="ECO:0000256" key="5">
    <source>
        <dbReference type="SAM" id="Coils"/>
    </source>
</evidence>
<reference evidence="8" key="1">
    <citation type="submission" date="2020-04" db="EMBL/GenBank/DDBJ databases">
        <authorList>
            <person name="Zhang T."/>
        </authorList>
    </citation>
    <scope>NUCLEOTIDE SEQUENCE</scope>
    <source>
        <strain evidence="8">HKST-UBA01</strain>
    </source>
</reference>
<proteinExistence type="inferred from homology"/>
<evidence type="ECO:0000256" key="1">
    <source>
        <dbReference type="ARBA" id="ARBA00009369"/>
    </source>
</evidence>
<dbReference type="Proteomes" id="UP000697710">
    <property type="component" value="Unassembled WGS sequence"/>
</dbReference>
<dbReference type="Pfam" id="PF04085">
    <property type="entry name" value="MreC"/>
    <property type="match status" value="1"/>
</dbReference>
<organism evidence="8 9">
    <name type="scientific">Eiseniibacteriota bacterium</name>
    <dbReference type="NCBI Taxonomy" id="2212470"/>
    <lineage>
        <taxon>Bacteria</taxon>
        <taxon>Candidatus Eiseniibacteriota</taxon>
    </lineage>
</organism>
<keyword evidence="5" id="KW-0175">Coiled coil</keyword>
<dbReference type="GO" id="GO:0008360">
    <property type="term" value="P:regulation of cell shape"/>
    <property type="evidence" value="ECO:0007669"/>
    <property type="project" value="UniProtKB-KW"/>
</dbReference>
<keyword evidence="3" id="KW-0133">Cell shape</keyword>
<dbReference type="InterPro" id="IPR055342">
    <property type="entry name" value="MreC_beta-barrel_core"/>
</dbReference>
<evidence type="ECO:0000256" key="2">
    <source>
        <dbReference type="ARBA" id="ARBA00013855"/>
    </source>
</evidence>
<sequence>MSLPGGTAPRLRAWIGPAVAILASLTLLVLPESARRAAATALEHSVFAPFRLAVGWGEGSLALRLKLHGLLAEETEAHLEQDRVRETQQENERLRRLLGFERRTMEELVPGAVVIRDRGRLGDVLTVEVPPGTVVPNGAAAVVPEGLIGWATEQREQRVRVACLTNRDVTLSVLDQRTRDEGILGWVPPAIMHLELHDIPMRSEWEEGDRVITSGLGTVFPRGLLVGWVQGSEIDQTGRGKKVFVRPAASPAQTEELFFLIQRPDGSWIAQDGDAPAEAAEDASDLYPIDPAMESENGAGTSFEDPGVLPVP</sequence>
<evidence type="ECO:0000256" key="6">
    <source>
        <dbReference type="SAM" id="MobiDB-lite"/>
    </source>
</evidence>
<dbReference type="PANTHER" id="PTHR34138:SF1">
    <property type="entry name" value="CELL SHAPE-DETERMINING PROTEIN MREC"/>
    <property type="match status" value="1"/>
</dbReference>
<accession>A0A956RS55</accession>
<dbReference type="InterPro" id="IPR042175">
    <property type="entry name" value="Cell/Rod_MreC_2"/>
</dbReference>
<gene>
    <name evidence="8" type="ORF">KC729_17080</name>
</gene>
<feature type="domain" description="Rod shape-determining protein MreC beta-barrel core" evidence="7">
    <location>
        <begin position="116"/>
        <end position="258"/>
    </location>
</feature>
<dbReference type="InterPro" id="IPR042177">
    <property type="entry name" value="Cell/Rod_1"/>
</dbReference>
<evidence type="ECO:0000256" key="3">
    <source>
        <dbReference type="ARBA" id="ARBA00022960"/>
    </source>
</evidence>
<evidence type="ECO:0000313" key="8">
    <source>
        <dbReference type="EMBL" id="MCA9729404.1"/>
    </source>
</evidence>
<feature type="coiled-coil region" evidence="5">
    <location>
        <begin position="77"/>
        <end position="104"/>
    </location>
</feature>
<comment type="similarity">
    <text evidence="1">Belongs to the MreC family.</text>
</comment>
<dbReference type="AlphaFoldDB" id="A0A956RS55"/>
<evidence type="ECO:0000256" key="4">
    <source>
        <dbReference type="ARBA" id="ARBA00032089"/>
    </source>
</evidence>
<dbReference type="Gene3D" id="2.40.10.340">
    <property type="entry name" value="Rod shape-determining protein MreC, domain 1"/>
    <property type="match status" value="1"/>
</dbReference>
<evidence type="ECO:0000259" key="7">
    <source>
        <dbReference type="Pfam" id="PF04085"/>
    </source>
</evidence>
<dbReference type="GO" id="GO:0005886">
    <property type="term" value="C:plasma membrane"/>
    <property type="evidence" value="ECO:0007669"/>
    <property type="project" value="TreeGrafter"/>
</dbReference>
<reference evidence="8" key="2">
    <citation type="journal article" date="2021" name="Microbiome">
        <title>Successional dynamics and alternative stable states in a saline activated sludge microbial community over 9 years.</title>
        <authorList>
            <person name="Wang Y."/>
            <person name="Ye J."/>
            <person name="Ju F."/>
            <person name="Liu L."/>
            <person name="Boyd J.A."/>
            <person name="Deng Y."/>
            <person name="Parks D.H."/>
            <person name="Jiang X."/>
            <person name="Yin X."/>
            <person name="Woodcroft B.J."/>
            <person name="Tyson G.W."/>
            <person name="Hugenholtz P."/>
            <person name="Polz M.F."/>
            <person name="Zhang T."/>
        </authorList>
    </citation>
    <scope>NUCLEOTIDE SEQUENCE</scope>
    <source>
        <strain evidence="8">HKST-UBA01</strain>
    </source>
</reference>
<dbReference type="EMBL" id="JAGQHR010000681">
    <property type="protein sequence ID" value="MCA9729404.1"/>
    <property type="molecule type" value="Genomic_DNA"/>
</dbReference>
<dbReference type="InterPro" id="IPR007221">
    <property type="entry name" value="MreC"/>
</dbReference>
<dbReference type="PANTHER" id="PTHR34138">
    <property type="entry name" value="CELL SHAPE-DETERMINING PROTEIN MREC"/>
    <property type="match status" value="1"/>
</dbReference>